<accession>A0ACB9CJB6</accession>
<protein>
    <submittedName>
        <fullName evidence="1">Uncharacterized protein</fullName>
    </submittedName>
</protein>
<reference evidence="2" key="1">
    <citation type="journal article" date="2022" name="Mol. Ecol. Resour.">
        <title>The genomes of chicory, endive, great burdock and yacon provide insights into Asteraceae palaeo-polyploidization history and plant inulin production.</title>
        <authorList>
            <person name="Fan W."/>
            <person name="Wang S."/>
            <person name="Wang H."/>
            <person name="Wang A."/>
            <person name="Jiang F."/>
            <person name="Liu H."/>
            <person name="Zhao H."/>
            <person name="Xu D."/>
            <person name="Zhang Y."/>
        </authorList>
    </citation>
    <scope>NUCLEOTIDE SEQUENCE [LARGE SCALE GENOMIC DNA]</scope>
    <source>
        <strain evidence="2">cv. Niubang</strain>
    </source>
</reference>
<name>A0ACB9CJB6_ARCLA</name>
<evidence type="ECO:0000313" key="2">
    <source>
        <dbReference type="Proteomes" id="UP001055879"/>
    </source>
</evidence>
<proteinExistence type="predicted"/>
<comment type="caution">
    <text evidence="1">The sequence shown here is derived from an EMBL/GenBank/DDBJ whole genome shotgun (WGS) entry which is preliminary data.</text>
</comment>
<organism evidence="1 2">
    <name type="scientific">Arctium lappa</name>
    <name type="common">Greater burdock</name>
    <name type="synonym">Lappa major</name>
    <dbReference type="NCBI Taxonomy" id="4217"/>
    <lineage>
        <taxon>Eukaryota</taxon>
        <taxon>Viridiplantae</taxon>
        <taxon>Streptophyta</taxon>
        <taxon>Embryophyta</taxon>
        <taxon>Tracheophyta</taxon>
        <taxon>Spermatophyta</taxon>
        <taxon>Magnoliopsida</taxon>
        <taxon>eudicotyledons</taxon>
        <taxon>Gunneridae</taxon>
        <taxon>Pentapetalae</taxon>
        <taxon>asterids</taxon>
        <taxon>campanulids</taxon>
        <taxon>Asterales</taxon>
        <taxon>Asteraceae</taxon>
        <taxon>Carduoideae</taxon>
        <taxon>Cardueae</taxon>
        <taxon>Arctiinae</taxon>
        <taxon>Arctium</taxon>
    </lineage>
</organism>
<dbReference type="Proteomes" id="UP001055879">
    <property type="component" value="Linkage Group LG04"/>
</dbReference>
<gene>
    <name evidence="1" type="ORF">L6452_13697</name>
</gene>
<keyword evidence="2" id="KW-1185">Reference proteome</keyword>
<reference evidence="1 2" key="2">
    <citation type="journal article" date="2022" name="Mol. Ecol. Resour.">
        <title>The genomes of chicory, endive, great burdock and yacon provide insights into Asteraceae paleo-polyploidization history and plant inulin production.</title>
        <authorList>
            <person name="Fan W."/>
            <person name="Wang S."/>
            <person name="Wang H."/>
            <person name="Wang A."/>
            <person name="Jiang F."/>
            <person name="Liu H."/>
            <person name="Zhao H."/>
            <person name="Xu D."/>
            <person name="Zhang Y."/>
        </authorList>
    </citation>
    <scope>NUCLEOTIDE SEQUENCE [LARGE SCALE GENOMIC DNA]</scope>
    <source>
        <strain evidence="2">cv. Niubang</strain>
    </source>
</reference>
<dbReference type="EMBL" id="CM042050">
    <property type="protein sequence ID" value="KAI3734232.1"/>
    <property type="molecule type" value="Genomic_DNA"/>
</dbReference>
<evidence type="ECO:0000313" key="1">
    <source>
        <dbReference type="EMBL" id="KAI3734232.1"/>
    </source>
</evidence>
<sequence>MGFPWKIPTLSSPLPYILFTRFVITNWKIRRQTLRSDDSILTYSTMFLVDKTHFTSHFKSIGKKSTHSHKGYQLPARFFDEKVILHLKTLNPPSDSSIISLSWLSKAVSFLSMVHCEAQDQISSLGSESDYYQTLYMDYSMRVLDLCNLISSAVQQLTERRLLMNLGLRLIKSSGQIPSPEKLKKAKDALIRSVHHTQDTSKEKGIRAKALIEELTSGINSLPLGKTSSAKDLIRRTLHGLGILTVFTASVLVSVLYGQYDPVEVRVPAEFLWSDSVNRLQTQIFELIKPKQTKGWLLELDDTASRAQAVCDLLDEIVVDDNRSRLENGVKELVNAASNFSDVVDGLTNGVNGLFNSVLKTRNGVLDGVRKATW</sequence>